<accession>A0A850ER17</accession>
<keyword evidence="2" id="KW-1185">Reference proteome</keyword>
<dbReference type="AlphaFoldDB" id="A0A850ER17"/>
<comment type="caution">
    <text evidence="1">The sequence shown here is derived from an EMBL/GenBank/DDBJ whole genome shotgun (WGS) entry which is preliminary data.</text>
</comment>
<sequence>MSVNSVVMPSYWGREVRHKHITRGSKVLAVIFPGKNYSAERPLLEYAAKVAAEYNCDILQLEYGYQSARVEMKREDIGIIVEECTNAITSVPKYEKILFISKSIGTVIAGKTAATLKASQQIEHLYLTPIPDALPLIEQSRGSVIYGSADPLFSEPHSRELAGLRNIKVYRIDDANHSLEVGNVKESLAILIVIINMYHEFFQRCLKQ</sequence>
<dbReference type="InterPro" id="IPR029058">
    <property type="entry name" value="AB_hydrolase_fold"/>
</dbReference>
<organism evidence="1 2">
    <name type="scientific">Paenibacillus agri</name>
    <dbReference type="NCBI Taxonomy" id="2744309"/>
    <lineage>
        <taxon>Bacteria</taxon>
        <taxon>Bacillati</taxon>
        <taxon>Bacillota</taxon>
        <taxon>Bacilli</taxon>
        <taxon>Bacillales</taxon>
        <taxon>Paenibacillaceae</taxon>
        <taxon>Paenibacillus</taxon>
    </lineage>
</organism>
<keyword evidence="1" id="KW-0378">Hydrolase</keyword>
<dbReference type="PIRSF" id="PIRSF033634">
    <property type="entry name" value="UCP033634"/>
    <property type="match status" value="1"/>
</dbReference>
<dbReference type="SUPFAM" id="SSF53474">
    <property type="entry name" value="alpha/beta-Hydrolases"/>
    <property type="match status" value="1"/>
</dbReference>
<evidence type="ECO:0000313" key="1">
    <source>
        <dbReference type="EMBL" id="NUU61674.1"/>
    </source>
</evidence>
<name>A0A850ER17_9BACL</name>
<protein>
    <submittedName>
        <fullName evidence="1">Alpha/beta hydrolase</fullName>
    </submittedName>
</protein>
<proteinExistence type="predicted"/>
<gene>
    <name evidence="1" type="ORF">HPT30_15125</name>
</gene>
<dbReference type="Proteomes" id="UP000564806">
    <property type="component" value="Unassembled WGS sequence"/>
</dbReference>
<evidence type="ECO:0000313" key="2">
    <source>
        <dbReference type="Proteomes" id="UP000564806"/>
    </source>
</evidence>
<dbReference type="RefSeq" id="WP_175372180.1">
    <property type="nucleotide sequence ID" value="NZ_JABWCS010000210.1"/>
</dbReference>
<dbReference type="Gene3D" id="3.40.50.1820">
    <property type="entry name" value="alpha/beta hydrolase"/>
    <property type="match status" value="1"/>
</dbReference>
<dbReference type="InterPro" id="IPR017018">
    <property type="entry name" value="UCP033634"/>
</dbReference>
<reference evidence="1" key="1">
    <citation type="submission" date="2020-06" db="EMBL/GenBank/DDBJ databases">
        <title>Paenibacillus sp. nov., isolated from soil.</title>
        <authorList>
            <person name="Seo Y.L."/>
        </authorList>
    </citation>
    <scope>NUCLEOTIDE SEQUENCE [LARGE SCALE GENOMIC DNA]</scope>
    <source>
        <strain evidence="1">JW14</strain>
    </source>
</reference>
<dbReference type="GO" id="GO:0016787">
    <property type="term" value="F:hydrolase activity"/>
    <property type="evidence" value="ECO:0007669"/>
    <property type="project" value="UniProtKB-KW"/>
</dbReference>
<dbReference type="EMBL" id="JABWCS010000210">
    <property type="protein sequence ID" value="NUU61674.1"/>
    <property type="molecule type" value="Genomic_DNA"/>
</dbReference>